<evidence type="ECO:0000256" key="1">
    <source>
        <dbReference type="ARBA" id="ARBA00023015"/>
    </source>
</evidence>
<dbReference type="OrthoDB" id="129419at2"/>
<keyword evidence="1" id="KW-0805">Transcription regulation</keyword>
<dbReference type="Proteomes" id="UP000320338">
    <property type="component" value="Unassembled WGS sequence"/>
</dbReference>
<dbReference type="EMBL" id="BJNG01000016">
    <property type="protein sequence ID" value="GEC19707.1"/>
    <property type="molecule type" value="Genomic_DNA"/>
</dbReference>
<keyword evidence="5" id="KW-1185">Reference proteome</keyword>
<dbReference type="InterPro" id="IPR041916">
    <property type="entry name" value="Anti_sigma_zinc_sf"/>
</dbReference>
<dbReference type="AlphaFoldDB" id="A0A4Y3WL80"/>
<evidence type="ECO:0000313" key="5">
    <source>
        <dbReference type="Proteomes" id="UP000320338"/>
    </source>
</evidence>
<accession>A0A4Y3WL80</accession>
<protein>
    <recommendedName>
        <fullName evidence="3">Putative zinc-finger domain-containing protein</fullName>
    </recommendedName>
</protein>
<dbReference type="Pfam" id="PF13490">
    <property type="entry name" value="zf-HC2"/>
    <property type="match status" value="1"/>
</dbReference>
<evidence type="ECO:0000259" key="3">
    <source>
        <dbReference type="Pfam" id="PF13490"/>
    </source>
</evidence>
<sequence length="84" mass="9619">MSPAEIARCYRTSRALQRYLDGEVDDPTAARVARHLQRCRRCGLQARTYRAIQQALRSGSRDVDELALRRLRAFTRSLAEPDDA</sequence>
<evidence type="ECO:0000256" key="2">
    <source>
        <dbReference type="ARBA" id="ARBA00023163"/>
    </source>
</evidence>
<gene>
    <name evidence="4" type="ORF">PHY01_19900</name>
</gene>
<name>A0A4Y3WL80_9PSEU</name>
<proteinExistence type="predicted"/>
<feature type="domain" description="Putative zinc-finger" evidence="3">
    <location>
        <begin position="9"/>
        <end position="42"/>
    </location>
</feature>
<organism evidence="4 5">
    <name type="scientific">Pseudonocardia hydrocarbonoxydans</name>
    <dbReference type="NCBI Taxonomy" id="76726"/>
    <lineage>
        <taxon>Bacteria</taxon>
        <taxon>Bacillati</taxon>
        <taxon>Actinomycetota</taxon>
        <taxon>Actinomycetes</taxon>
        <taxon>Pseudonocardiales</taxon>
        <taxon>Pseudonocardiaceae</taxon>
        <taxon>Pseudonocardia</taxon>
    </lineage>
</organism>
<comment type="caution">
    <text evidence="4">The sequence shown here is derived from an EMBL/GenBank/DDBJ whole genome shotgun (WGS) entry which is preliminary data.</text>
</comment>
<dbReference type="Gene3D" id="1.10.10.1320">
    <property type="entry name" value="Anti-sigma factor, zinc-finger domain"/>
    <property type="match status" value="1"/>
</dbReference>
<dbReference type="InterPro" id="IPR027383">
    <property type="entry name" value="Znf_put"/>
</dbReference>
<keyword evidence="2" id="KW-0804">Transcription</keyword>
<reference evidence="4 5" key="1">
    <citation type="submission" date="2019-06" db="EMBL/GenBank/DDBJ databases">
        <title>Whole genome shotgun sequence of Pseudonocardia hydrocarbonoxydans NBRC 14498.</title>
        <authorList>
            <person name="Hosoyama A."/>
            <person name="Uohara A."/>
            <person name="Ohji S."/>
            <person name="Ichikawa N."/>
        </authorList>
    </citation>
    <scope>NUCLEOTIDE SEQUENCE [LARGE SCALE GENOMIC DNA]</scope>
    <source>
        <strain evidence="4 5">NBRC 14498</strain>
    </source>
</reference>
<evidence type="ECO:0000313" key="4">
    <source>
        <dbReference type="EMBL" id="GEC19707.1"/>
    </source>
</evidence>